<feature type="region of interest" description="Disordered" evidence="1">
    <location>
        <begin position="18"/>
        <end position="38"/>
    </location>
</feature>
<feature type="non-terminal residue" evidence="2">
    <location>
        <position position="60"/>
    </location>
</feature>
<keyword evidence="3" id="KW-1185">Reference proteome</keyword>
<dbReference type="AlphaFoldDB" id="A0A7J6A0B9"/>
<organism evidence="2 3">
    <name type="scientific">Ameiurus melas</name>
    <name type="common">Black bullhead</name>
    <name type="synonym">Silurus melas</name>
    <dbReference type="NCBI Taxonomy" id="219545"/>
    <lineage>
        <taxon>Eukaryota</taxon>
        <taxon>Metazoa</taxon>
        <taxon>Chordata</taxon>
        <taxon>Craniata</taxon>
        <taxon>Vertebrata</taxon>
        <taxon>Euteleostomi</taxon>
        <taxon>Actinopterygii</taxon>
        <taxon>Neopterygii</taxon>
        <taxon>Teleostei</taxon>
        <taxon>Ostariophysi</taxon>
        <taxon>Siluriformes</taxon>
        <taxon>Ictaluridae</taxon>
        <taxon>Ameiurus</taxon>
    </lineage>
</organism>
<dbReference type="EMBL" id="JAAGNN010000020">
    <property type="protein sequence ID" value="KAF4075651.1"/>
    <property type="molecule type" value="Genomic_DNA"/>
</dbReference>
<sequence length="60" mass="6762">MRCMTSWENQENWTLADSRRRFPSSTSTKQASDTISISSTTIAGTNTVPVRICSRVIYSM</sequence>
<evidence type="ECO:0000313" key="3">
    <source>
        <dbReference type="Proteomes" id="UP000593565"/>
    </source>
</evidence>
<reference evidence="2 3" key="1">
    <citation type="submission" date="2020-02" db="EMBL/GenBank/DDBJ databases">
        <title>A chromosome-scale genome assembly of the black bullhead catfish (Ameiurus melas).</title>
        <authorList>
            <person name="Wen M."/>
            <person name="Zham M."/>
            <person name="Cabau C."/>
            <person name="Klopp C."/>
            <person name="Donnadieu C."/>
            <person name="Roques C."/>
            <person name="Bouchez O."/>
            <person name="Lampietro C."/>
            <person name="Jouanno E."/>
            <person name="Herpin A."/>
            <person name="Louis A."/>
            <person name="Berthelot C."/>
            <person name="Parey E."/>
            <person name="Roest-Crollius H."/>
            <person name="Braasch I."/>
            <person name="Postlethwait J."/>
            <person name="Robinson-Rechavi M."/>
            <person name="Echchiki A."/>
            <person name="Begum T."/>
            <person name="Montfort J."/>
            <person name="Schartl M."/>
            <person name="Bobe J."/>
            <person name="Guiguen Y."/>
        </authorList>
    </citation>
    <scope>NUCLEOTIDE SEQUENCE [LARGE SCALE GENOMIC DNA]</scope>
    <source>
        <strain evidence="2">M_S1</strain>
        <tissue evidence="2">Blood</tissue>
    </source>
</reference>
<comment type="caution">
    <text evidence="2">The sequence shown here is derived from an EMBL/GenBank/DDBJ whole genome shotgun (WGS) entry which is preliminary data.</text>
</comment>
<dbReference type="Proteomes" id="UP000593565">
    <property type="component" value="Unassembled WGS sequence"/>
</dbReference>
<evidence type="ECO:0000313" key="2">
    <source>
        <dbReference type="EMBL" id="KAF4075651.1"/>
    </source>
</evidence>
<accession>A0A7J6A0B9</accession>
<name>A0A7J6A0B9_AMEME</name>
<gene>
    <name evidence="2" type="ORF">AMELA_G00221270</name>
</gene>
<feature type="compositionally biased region" description="Polar residues" evidence="1">
    <location>
        <begin position="23"/>
        <end position="33"/>
    </location>
</feature>
<evidence type="ECO:0000256" key="1">
    <source>
        <dbReference type="SAM" id="MobiDB-lite"/>
    </source>
</evidence>
<proteinExistence type="predicted"/>
<protein>
    <submittedName>
        <fullName evidence="2">Uncharacterized protein</fullName>
    </submittedName>
</protein>